<dbReference type="SUPFAM" id="SSF56784">
    <property type="entry name" value="HAD-like"/>
    <property type="match status" value="1"/>
</dbReference>
<protein>
    <submittedName>
        <fullName evidence="1">HAD hydrolase, family IA, variant 3</fullName>
    </submittedName>
</protein>
<sequence length="196" mass="21981">MTAYLFDLYGVLLKVQEEGALCDIERAVGAGPEIWETYWEFRYDLDAGLITEQEYWEKFRQALNLPPFDVDAVIDVDYSGWVVPDEEMIAYVTGLVEQGERVGLLSNIPRGLAERVLKEHTWLDRFAAVTLSCDLGVAKPQQGAFQAALQNLGSVPKDTVFFDDNPDNVAAARALGITGVVFRNIDDVKDEVERNF</sequence>
<dbReference type="HOGENOM" id="CLU_045011_9_3_11"/>
<gene>
    <name evidence="1" type="ORF">HMPREF9997_02137</name>
</gene>
<dbReference type="EMBL" id="AMEM01000034">
    <property type="protein sequence ID" value="EKX88911.1"/>
    <property type="molecule type" value="Genomic_DNA"/>
</dbReference>
<keyword evidence="1" id="KW-0378">Hydrolase</keyword>
<dbReference type="SFLD" id="SFLDG01129">
    <property type="entry name" value="C1.5:_HAD__Beta-PGM__Phosphata"/>
    <property type="match status" value="1"/>
</dbReference>
<dbReference type="NCBIfam" id="TIGR01509">
    <property type="entry name" value="HAD-SF-IA-v3"/>
    <property type="match status" value="1"/>
</dbReference>
<proteinExistence type="predicted"/>
<organism evidence="1 2">
    <name type="scientific">Corynebacterium durum F0235</name>
    <dbReference type="NCBI Taxonomy" id="1035195"/>
    <lineage>
        <taxon>Bacteria</taxon>
        <taxon>Bacillati</taxon>
        <taxon>Actinomycetota</taxon>
        <taxon>Actinomycetes</taxon>
        <taxon>Mycobacteriales</taxon>
        <taxon>Corynebacteriaceae</taxon>
        <taxon>Corynebacterium</taxon>
    </lineage>
</organism>
<dbReference type="InterPro" id="IPR006439">
    <property type="entry name" value="HAD-SF_hydro_IA"/>
</dbReference>
<dbReference type="eggNOG" id="COG1011">
    <property type="taxonomic scope" value="Bacteria"/>
</dbReference>
<dbReference type="InterPro" id="IPR023214">
    <property type="entry name" value="HAD_sf"/>
</dbReference>
<dbReference type="OrthoDB" id="9797415at2"/>
<dbReference type="PATRIC" id="fig|1035195.3.peg.1915"/>
<dbReference type="PANTHER" id="PTHR43611:SF3">
    <property type="entry name" value="FLAVIN MONONUCLEOTIDE HYDROLASE 1, CHLOROPLATIC"/>
    <property type="match status" value="1"/>
</dbReference>
<accession>L1MD93</accession>
<name>L1MD93_9CORY</name>
<dbReference type="PANTHER" id="PTHR43611">
    <property type="entry name" value="ALPHA-D-GLUCOSE 1-PHOSPHATE PHOSPHATASE"/>
    <property type="match status" value="1"/>
</dbReference>
<dbReference type="Pfam" id="PF00702">
    <property type="entry name" value="Hydrolase"/>
    <property type="match status" value="1"/>
</dbReference>
<dbReference type="RefSeq" id="WP_006061561.1">
    <property type="nucleotide sequence ID" value="NZ_KB290820.1"/>
</dbReference>
<keyword evidence="2" id="KW-1185">Reference proteome</keyword>
<dbReference type="GO" id="GO:0016787">
    <property type="term" value="F:hydrolase activity"/>
    <property type="evidence" value="ECO:0007669"/>
    <property type="project" value="UniProtKB-KW"/>
</dbReference>
<dbReference type="SFLD" id="SFLDS00003">
    <property type="entry name" value="Haloacid_Dehalogenase"/>
    <property type="match status" value="1"/>
</dbReference>
<dbReference type="Proteomes" id="UP000010445">
    <property type="component" value="Unassembled WGS sequence"/>
</dbReference>
<evidence type="ECO:0000313" key="1">
    <source>
        <dbReference type="EMBL" id="EKX88911.1"/>
    </source>
</evidence>
<dbReference type="Gene3D" id="3.40.50.1000">
    <property type="entry name" value="HAD superfamily/HAD-like"/>
    <property type="match status" value="1"/>
</dbReference>
<dbReference type="AlphaFoldDB" id="L1MD93"/>
<dbReference type="STRING" id="1035195.HMPREF9997_02137"/>
<reference evidence="1 2" key="1">
    <citation type="submission" date="2012-05" db="EMBL/GenBank/DDBJ databases">
        <authorList>
            <person name="Weinstock G."/>
            <person name="Sodergren E."/>
            <person name="Lobos E.A."/>
            <person name="Fulton L."/>
            <person name="Fulton R."/>
            <person name="Courtney L."/>
            <person name="Fronick C."/>
            <person name="O'Laughlin M."/>
            <person name="Godfrey J."/>
            <person name="Wilson R.M."/>
            <person name="Miner T."/>
            <person name="Farmer C."/>
            <person name="Delehaunty K."/>
            <person name="Cordes M."/>
            <person name="Minx P."/>
            <person name="Tomlinson C."/>
            <person name="Chen J."/>
            <person name="Wollam A."/>
            <person name="Pepin K.H."/>
            <person name="Bhonagiri V."/>
            <person name="Zhang X."/>
            <person name="Suruliraj S."/>
            <person name="Warren W."/>
            <person name="Mitreva M."/>
            <person name="Mardis E.R."/>
            <person name="Wilson R.K."/>
        </authorList>
    </citation>
    <scope>NUCLEOTIDE SEQUENCE [LARGE SCALE GENOMIC DNA]</scope>
    <source>
        <strain evidence="1 2">F0235</strain>
    </source>
</reference>
<dbReference type="CDD" id="cd02603">
    <property type="entry name" value="HAD_sEH-N_like"/>
    <property type="match status" value="1"/>
</dbReference>
<comment type="caution">
    <text evidence="1">The sequence shown here is derived from an EMBL/GenBank/DDBJ whole genome shotgun (WGS) entry which is preliminary data.</text>
</comment>
<evidence type="ECO:0000313" key="2">
    <source>
        <dbReference type="Proteomes" id="UP000010445"/>
    </source>
</evidence>
<dbReference type="InterPro" id="IPR036412">
    <property type="entry name" value="HAD-like_sf"/>
</dbReference>